<dbReference type="EMBL" id="RYZR01000005">
    <property type="protein sequence ID" value="RUL64558.1"/>
    <property type="molecule type" value="Genomic_DNA"/>
</dbReference>
<dbReference type="PANTHER" id="PTHR42951">
    <property type="entry name" value="METALLO-BETA-LACTAMASE DOMAIN-CONTAINING"/>
    <property type="match status" value="1"/>
</dbReference>
<organism evidence="13 14">
    <name type="scientific">Dyella dinghuensis</name>
    <dbReference type="NCBI Taxonomy" id="1920169"/>
    <lineage>
        <taxon>Bacteria</taxon>
        <taxon>Pseudomonadati</taxon>
        <taxon>Pseudomonadota</taxon>
        <taxon>Gammaproteobacteria</taxon>
        <taxon>Lysobacterales</taxon>
        <taxon>Rhodanobacteraceae</taxon>
        <taxon>Dyella</taxon>
    </lineage>
</organism>
<dbReference type="EC" id="3.5.2.6" evidence="5"/>
<dbReference type="GO" id="GO:0008800">
    <property type="term" value="F:beta-lactamase activity"/>
    <property type="evidence" value="ECO:0007669"/>
    <property type="project" value="UniProtKB-EC"/>
</dbReference>
<reference evidence="13 14" key="1">
    <citation type="submission" date="2018-12" db="EMBL/GenBank/DDBJ databases">
        <title>Dyella dinghuensis sp. nov. DHOA06 and Dyella choica sp. nov. 4M-K27, isolated from forest soil.</title>
        <authorList>
            <person name="Qiu L.-H."/>
            <person name="Gao Z.-H."/>
        </authorList>
    </citation>
    <scope>NUCLEOTIDE SEQUENCE [LARGE SCALE GENOMIC DNA]</scope>
    <source>
        <strain evidence="13 14">DHOA06</strain>
    </source>
</reference>
<keyword evidence="8" id="KW-0574">Periplasm</keyword>
<dbReference type="GO" id="GO:0046677">
    <property type="term" value="P:response to antibiotic"/>
    <property type="evidence" value="ECO:0007669"/>
    <property type="project" value="UniProtKB-KW"/>
</dbReference>
<comment type="caution">
    <text evidence="13">The sequence shown here is derived from an EMBL/GenBank/DDBJ whole genome shotgun (WGS) entry which is preliminary data.</text>
</comment>
<evidence type="ECO:0000259" key="12">
    <source>
        <dbReference type="SMART" id="SM00849"/>
    </source>
</evidence>
<dbReference type="AlphaFoldDB" id="A0A432LUU8"/>
<keyword evidence="6" id="KW-0479">Metal-binding</keyword>
<evidence type="ECO:0000313" key="14">
    <source>
        <dbReference type="Proteomes" id="UP000267077"/>
    </source>
</evidence>
<name>A0A432LUU8_9GAMM</name>
<dbReference type="NCBIfam" id="NF033105">
    <property type="entry name" value="bla_subclass_B3"/>
    <property type="match status" value="1"/>
</dbReference>
<dbReference type="OrthoDB" id="9773738at2"/>
<keyword evidence="14" id="KW-1185">Reference proteome</keyword>
<evidence type="ECO:0000256" key="4">
    <source>
        <dbReference type="ARBA" id="ARBA00005250"/>
    </source>
</evidence>
<comment type="subcellular location">
    <subcellularLocation>
        <location evidence="3">Periplasm</location>
    </subcellularLocation>
</comment>
<sequence>MWSSAWSSVSAQDRATWNAPQTPFKVFGNTYYVGPHGLSSILISTPHGLVLIDGDLPESAPLIEAHIKALGFRVSDVHWILNSHAHSDHAGGIAQLQHDSGAQVFASAPGAHALELGGADPEDPQFGLAPTYTPVHHVRAVRDGEVVNFGGVEITGHATPGHTPGSMSWTWHSCEGNTCLNVAYADSLTAYTNKTFRYTDDAKHPHRVEDFRKSIATVAALPCDILLTPHPDQSNFWDRVQRRQTGAHPDALIDTAACKAYAADADKNLDAELTKEKAGQP</sequence>
<dbReference type="GO" id="GO:0017001">
    <property type="term" value="P:antibiotic catabolic process"/>
    <property type="evidence" value="ECO:0007669"/>
    <property type="project" value="InterPro"/>
</dbReference>
<evidence type="ECO:0000313" key="13">
    <source>
        <dbReference type="EMBL" id="RUL64558.1"/>
    </source>
</evidence>
<evidence type="ECO:0000256" key="3">
    <source>
        <dbReference type="ARBA" id="ARBA00004418"/>
    </source>
</evidence>
<keyword evidence="11" id="KW-0046">Antibiotic resistance</keyword>
<keyword evidence="9" id="KW-0378">Hydrolase</keyword>
<evidence type="ECO:0000256" key="11">
    <source>
        <dbReference type="ARBA" id="ARBA00023251"/>
    </source>
</evidence>
<evidence type="ECO:0000256" key="8">
    <source>
        <dbReference type="ARBA" id="ARBA00022764"/>
    </source>
</evidence>
<dbReference type="Pfam" id="PF00753">
    <property type="entry name" value="Lactamase_B"/>
    <property type="match status" value="1"/>
</dbReference>
<accession>A0A432LUU8</accession>
<evidence type="ECO:0000256" key="9">
    <source>
        <dbReference type="ARBA" id="ARBA00022801"/>
    </source>
</evidence>
<gene>
    <name evidence="13" type="primary">bla</name>
    <name evidence="13" type="ORF">EKH79_07615</name>
</gene>
<dbReference type="CDD" id="cd16290">
    <property type="entry name" value="AIM-1_SMB-1-like_MBL-B3"/>
    <property type="match status" value="1"/>
</dbReference>
<dbReference type="InterPro" id="IPR050855">
    <property type="entry name" value="NDM-1-like"/>
</dbReference>
<evidence type="ECO:0000256" key="5">
    <source>
        <dbReference type="ARBA" id="ARBA00012865"/>
    </source>
</evidence>
<dbReference type="InterPro" id="IPR001279">
    <property type="entry name" value="Metallo-B-lactamas"/>
</dbReference>
<keyword evidence="7" id="KW-0732">Signal</keyword>
<evidence type="ECO:0000256" key="7">
    <source>
        <dbReference type="ARBA" id="ARBA00022729"/>
    </source>
</evidence>
<dbReference type="PANTHER" id="PTHR42951:SF17">
    <property type="entry name" value="METALLO-BETA-LACTAMASE DOMAIN-CONTAINING PROTEIN"/>
    <property type="match status" value="1"/>
</dbReference>
<dbReference type="GO" id="GO:0008270">
    <property type="term" value="F:zinc ion binding"/>
    <property type="evidence" value="ECO:0007669"/>
    <property type="project" value="InterPro"/>
</dbReference>
<keyword evidence="10" id="KW-0862">Zinc</keyword>
<dbReference type="SMART" id="SM00849">
    <property type="entry name" value="Lactamase_B"/>
    <property type="match status" value="1"/>
</dbReference>
<dbReference type="PROSITE" id="PS00743">
    <property type="entry name" value="BETA_LACTAMASE_B_1"/>
    <property type="match status" value="1"/>
</dbReference>
<dbReference type="Gene3D" id="3.60.15.10">
    <property type="entry name" value="Ribonuclease Z/Hydroxyacylglutathione hydrolase-like"/>
    <property type="match status" value="1"/>
</dbReference>
<protein>
    <recommendedName>
        <fullName evidence="5">beta-lactamase</fullName>
        <ecNumber evidence="5">3.5.2.6</ecNumber>
    </recommendedName>
</protein>
<dbReference type="GO" id="GO:0042597">
    <property type="term" value="C:periplasmic space"/>
    <property type="evidence" value="ECO:0007669"/>
    <property type="project" value="UniProtKB-SubCell"/>
</dbReference>
<comment type="catalytic activity">
    <reaction evidence="1">
        <text>a beta-lactam + H2O = a substituted beta-amino acid</text>
        <dbReference type="Rhea" id="RHEA:20401"/>
        <dbReference type="ChEBI" id="CHEBI:15377"/>
        <dbReference type="ChEBI" id="CHEBI:35627"/>
        <dbReference type="ChEBI" id="CHEBI:140347"/>
        <dbReference type="EC" id="3.5.2.6"/>
    </reaction>
</comment>
<dbReference type="InterPro" id="IPR001018">
    <property type="entry name" value="Beta-lactamase_class-B_CS"/>
</dbReference>
<evidence type="ECO:0000256" key="6">
    <source>
        <dbReference type="ARBA" id="ARBA00022723"/>
    </source>
</evidence>
<comment type="similarity">
    <text evidence="4">Belongs to the metallo-beta-lactamase superfamily. Class-B beta-lactamase family.</text>
</comment>
<dbReference type="InterPro" id="IPR036866">
    <property type="entry name" value="RibonucZ/Hydroxyglut_hydro"/>
</dbReference>
<comment type="cofactor">
    <cofactor evidence="2">
        <name>Zn(2+)</name>
        <dbReference type="ChEBI" id="CHEBI:29105"/>
    </cofactor>
</comment>
<feature type="domain" description="Metallo-beta-lactamase" evidence="12">
    <location>
        <begin position="37"/>
        <end position="230"/>
    </location>
</feature>
<evidence type="ECO:0000256" key="1">
    <source>
        <dbReference type="ARBA" id="ARBA00001526"/>
    </source>
</evidence>
<proteinExistence type="inferred from homology"/>
<dbReference type="Proteomes" id="UP000267077">
    <property type="component" value="Unassembled WGS sequence"/>
</dbReference>
<evidence type="ECO:0000256" key="10">
    <source>
        <dbReference type="ARBA" id="ARBA00022833"/>
    </source>
</evidence>
<evidence type="ECO:0000256" key="2">
    <source>
        <dbReference type="ARBA" id="ARBA00001947"/>
    </source>
</evidence>
<dbReference type="NCBIfam" id="NF012229">
    <property type="entry name" value="bla_class_B_core"/>
    <property type="match status" value="1"/>
</dbReference>
<dbReference type="SUPFAM" id="SSF56281">
    <property type="entry name" value="Metallo-hydrolase/oxidoreductase"/>
    <property type="match status" value="1"/>
</dbReference>